<dbReference type="PROSITE" id="PS51354">
    <property type="entry name" value="GLUTAREDOXIN_2"/>
    <property type="match status" value="1"/>
</dbReference>
<organism evidence="5 6">
    <name type="scientific">Cladosporium halotolerans</name>
    <dbReference type="NCBI Taxonomy" id="1052096"/>
    <lineage>
        <taxon>Eukaryota</taxon>
        <taxon>Fungi</taxon>
        <taxon>Dikarya</taxon>
        <taxon>Ascomycota</taxon>
        <taxon>Pezizomycotina</taxon>
        <taxon>Dothideomycetes</taxon>
        <taxon>Dothideomycetidae</taxon>
        <taxon>Cladosporiales</taxon>
        <taxon>Cladosporiaceae</taxon>
        <taxon>Cladosporium</taxon>
    </lineage>
</organism>
<name>A0AB34KJM3_9PEZI</name>
<dbReference type="GO" id="GO:0005801">
    <property type="term" value="C:cis-Golgi network"/>
    <property type="evidence" value="ECO:0007669"/>
    <property type="project" value="UniProtKB-ARBA"/>
</dbReference>
<evidence type="ECO:0000313" key="5">
    <source>
        <dbReference type="EMBL" id="KAL1585263.1"/>
    </source>
</evidence>
<dbReference type="PANTHER" id="PTHR45694">
    <property type="entry name" value="GLUTAREDOXIN 2"/>
    <property type="match status" value="1"/>
</dbReference>
<dbReference type="GO" id="GO:0034599">
    <property type="term" value="P:cellular response to oxidative stress"/>
    <property type="evidence" value="ECO:0007669"/>
    <property type="project" value="TreeGrafter"/>
</dbReference>
<sequence length="305" mass="33013">MPPTRRLKTALLLAVLATLTILYITHGPASTHNSQFYTRTVAAIQNRHDTEAREALIAEEKSRADRVARIQEEHEKAMGDAAKQKPIVDDASGSEKEKEKEAPAEGKPVAGRKMMPSEAGSNANGGKKVLNPNAEDDGVAHVGNTGASKARESSAAKKNSKHSEVEEEESESDHEIEVEMNTILKKGPIIIFSKSYCPFSKKAKSILLSQYTITPPPYVVELDQHPLGAGLQAALQKSTGRRTVPNILVNGKSIGGGDDVAALDAEDKLAAKLHELGGKRVMEVRKVEVREGEDLNGKREVRFKG</sequence>
<evidence type="ECO:0000256" key="1">
    <source>
        <dbReference type="ARBA" id="ARBA00009630"/>
    </source>
</evidence>
<feature type="signal peptide" evidence="3">
    <location>
        <begin position="1"/>
        <end position="31"/>
    </location>
</feature>
<comment type="caution">
    <text evidence="5">The sequence shown here is derived from an EMBL/GenBank/DDBJ whole genome shotgun (WGS) entry which is preliminary data.</text>
</comment>
<keyword evidence="3" id="KW-0732">Signal</keyword>
<dbReference type="InterPro" id="IPR036249">
    <property type="entry name" value="Thioredoxin-like_sf"/>
</dbReference>
<gene>
    <name evidence="5" type="ORF">WHR41_05841</name>
</gene>
<evidence type="ECO:0000313" key="6">
    <source>
        <dbReference type="Proteomes" id="UP000803884"/>
    </source>
</evidence>
<protein>
    <recommendedName>
        <fullName evidence="4">Glutaredoxin domain-containing protein</fullName>
    </recommendedName>
</protein>
<accession>A0AB34KJM3</accession>
<dbReference type="InterPro" id="IPR014025">
    <property type="entry name" value="Glutaredoxin_subgr"/>
</dbReference>
<dbReference type="CDD" id="cd03419">
    <property type="entry name" value="GRX_GRXh_1_2_like"/>
    <property type="match status" value="1"/>
</dbReference>
<feature type="compositionally biased region" description="Acidic residues" evidence="2">
    <location>
        <begin position="165"/>
        <end position="175"/>
    </location>
</feature>
<dbReference type="Gene3D" id="3.40.30.10">
    <property type="entry name" value="Glutaredoxin"/>
    <property type="match status" value="1"/>
</dbReference>
<dbReference type="PRINTS" id="PR00160">
    <property type="entry name" value="GLUTAREDOXIN"/>
</dbReference>
<dbReference type="GO" id="GO:0000324">
    <property type="term" value="C:fungal-type vacuole"/>
    <property type="evidence" value="ECO:0007669"/>
    <property type="project" value="TreeGrafter"/>
</dbReference>
<dbReference type="FunFam" id="3.40.30.10:FF:000093">
    <property type="entry name" value="Glutaredoxin 2"/>
    <property type="match status" value="1"/>
</dbReference>
<evidence type="ECO:0000256" key="3">
    <source>
        <dbReference type="SAM" id="SignalP"/>
    </source>
</evidence>
<dbReference type="SUPFAM" id="SSF52833">
    <property type="entry name" value="Thioredoxin-like"/>
    <property type="match status" value="1"/>
</dbReference>
<reference evidence="5 6" key="1">
    <citation type="journal article" date="2020" name="Microbiol. Resour. Announc.">
        <title>Draft Genome Sequence of a Cladosporium Species Isolated from the Mesophotic Ascidian Didemnum maculosum.</title>
        <authorList>
            <person name="Gioti A."/>
            <person name="Siaperas R."/>
            <person name="Nikolaivits E."/>
            <person name="Le Goff G."/>
            <person name="Ouazzani J."/>
            <person name="Kotoulas G."/>
            <person name="Topakas E."/>
        </authorList>
    </citation>
    <scope>NUCLEOTIDE SEQUENCE [LARGE SCALE GENOMIC DNA]</scope>
    <source>
        <strain evidence="5 6">TM138-S3</strain>
    </source>
</reference>
<dbReference type="Pfam" id="PF00462">
    <property type="entry name" value="Glutaredoxin"/>
    <property type="match status" value="1"/>
</dbReference>
<evidence type="ECO:0000259" key="4">
    <source>
        <dbReference type="Pfam" id="PF00462"/>
    </source>
</evidence>
<dbReference type="GO" id="GO:0004362">
    <property type="term" value="F:glutathione-disulfide reductase (NADPH) activity"/>
    <property type="evidence" value="ECO:0007669"/>
    <property type="project" value="UniProtKB-ARBA"/>
</dbReference>
<dbReference type="GO" id="GO:0005796">
    <property type="term" value="C:Golgi lumen"/>
    <property type="evidence" value="ECO:0007669"/>
    <property type="project" value="TreeGrafter"/>
</dbReference>
<feature type="chain" id="PRO_5044201983" description="Glutaredoxin domain-containing protein" evidence="3">
    <location>
        <begin position="32"/>
        <end position="305"/>
    </location>
</feature>
<dbReference type="NCBIfam" id="TIGR02180">
    <property type="entry name" value="GRX_euk"/>
    <property type="match status" value="1"/>
</dbReference>
<comment type="similarity">
    <text evidence="1">Belongs to the glutaredoxin family. Monothiol subfamily.</text>
</comment>
<feature type="region of interest" description="Disordered" evidence="2">
    <location>
        <begin position="74"/>
        <end position="175"/>
    </location>
</feature>
<proteinExistence type="inferred from homology"/>
<dbReference type="PANTHER" id="PTHR45694:SF5">
    <property type="entry name" value="GLUTAREDOXIN 2"/>
    <property type="match status" value="1"/>
</dbReference>
<dbReference type="Proteomes" id="UP000803884">
    <property type="component" value="Unassembled WGS sequence"/>
</dbReference>
<dbReference type="AlphaFoldDB" id="A0AB34KJM3"/>
<feature type="compositionally biased region" description="Basic and acidic residues" evidence="2">
    <location>
        <begin position="74"/>
        <end position="104"/>
    </location>
</feature>
<dbReference type="InterPro" id="IPR011899">
    <property type="entry name" value="Glutaredoxin_euk/vir"/>
</dbReference>
<evidence type="ECO:0000256" key="2">
    <source>
        <dbReference type="SAM" id="MobiDB-lite"/>
    </source>
</evidence>
<dbReference type="GeneID" id="96007284"/>
<dbReference type="RefSeq" id="XP_069228369.1">
    <property type="nucleotide sequence ID" value="XM_069374446.1"/>
</dbReference>
<dbReference type="InterPro" id="IPR002109">
    <property type="entry name" value="Glutaredoxin"/>
</dbReference>
<keyword evidence="6" id="KW-1185">Reference proteome</keyword>
<dbReference type="EMBL" id="JAAQHG020000020">
    <property type="protein sequence ID" value="KAL1585263.1"/>
    <property type="molecule type" value="Genomic_DNA"/>
</dbReference>
<feature type="domain" description="Glutaredoxin" evidence="4">
    <location>
        <begin position="189"/>
        <end position="254"/>
    </location>
</feature>